<dbReference type="RefSeq" id="WP_187783918.1">
    <property type="nucleotide sequence ID" value="NZ_JACTVA010000010.1"/>
</dbReference>
<dbReference type="EMBL" id="JACTVA010000010">
    <property type="protein sequence ID" value="MBC9206741.1"/>
    <property type="molecule type" value="Genomic_DNA"/>
</dbReference>
<feature type="transmembrane region" description="Helical" evidence="2">
    <location>
        <begin position="90"/>
        <end position="114"/>
    </location>
</feature>
<reference evidence="3 4" key="1">
    <citation type="journal article" date="2013" name="Int. J. Syst. Evol. Microbiol.">
        <title>Roseomonas aerophila sp. nov., isolated from air.</title>
        <authorList>
            <person name="Kim S.J."/>
            <person name="Weon H.Y."/>
            <person name="Ahn J.H."/>
            <person name="Hong S.B."/>
            <person name="Seok S.J."/>
            <person name="Whang K.S."/>
            <person name="Kwon S.W."/>
        </authorList>
    </citation>
    <scope>NUCLEOTIDE SEQUENCE [LARGE SCALE GENOMIC DNA]</scope>
    <source>
        <strain evidence="3 4">NBRC 108923</strain>
    </source>
</reference>
<protein>
    <recommendedName>
        <fullName evidence="5">General stress protein 17M-like domain-containing protein</fullName>
    </recommendedName>
</protein>
<accession>A0ABR7RK92</accession>
<comment type="caution">
    <text evidence="3">The sequence shown here is derived from an EMBL/GenBank/DDBJ whole genome shotgun (WGS) entry which is preliminary data.</text>
</comment>
<proteinExistence type="predicted"/>
<keyword evidence="2" id="KW-0812">Transmembrane</keyword>
<dbReference type="PANTHER" id="PTHR36109">
    <property type="entry name" value="MEMBRANE PROTEIN-RELATED"/>
    <property type="match status" value="1"/>
</dbReference>
<dbReference type="Proteomes" id="UP000626026">
    <property type="component" value="Unassembled WGS sequence"/>
</dbReference>
<keyword evidence="2" id="KW-0472">Membrane</keyword>
<name>A0ABR7RK92_9PROT</name>
<sequence>MQRTITRMFDTRDQAMAAIADLEAAGFAHDDLGIVAANPETSADPATHHDRTEATSSGTGIGAALGTFLGGGAGLAAALGAIAIPGIGPLVAAGALATTLVGAGTGAVAGGLVGSLTGHGVSEREAPIYAEGMRRGGSIVTARVEEGRSSEVEAILARHNPVDINAREADYRASGWQGYDEETSVDTRTRRTGGINDPLVPGGPLGDRQI</sequence>
<gene>
    <name evidence="3" type="ORF">IBL26_07825</name>
</gene>
<keyword evidence="2" id="KW-1133">Transmembrane helix</keyword>
<evidence type="ECO:0000313" key="4">
    <source>
        <dbReference type="Proteomes" id="UP000626026"/>
    </source>
</evidence>
<evidence type="ECO:0000256" key="2">
    <source>
        <dbReference type="SAM" id="Phobius"/>
    </source>
</evidence>
<organism evidence="3 4">
    <name type="scientific">Teichococcus aerophilus</name>
    <dbReference type="NCBI Taxonomy" id="1224513"/>
    <lineage>
        <taxon>Bacteria</taxon>
        <taxon>Pseudomonadati</taxon>
        <taxon>Pseudomonadota</taxon>
        <taxon>Alphaproteobacteria</taxon>
        <taxon>Acetobacterales</taxon>
        <taxon>Roseomonadaceae</taxon>
        <taxon>Roseomonas</taxon>
    </lineage>
</organism>
<evidence type="ECO:0000313" key="3">
    <source>
        <dbReference type="EMBL" id="MBC9206741.1"/>
    </source>
</evidence>
<feature type="transmembrane region" description="Helical" evidence="2">
    <location>
        <begin position="61"/>
        <end position="84"/>
    </location>
</feature>
<dbReference type="PANTHER" id="PTHR36109:SF2">
    <property type="entry name" value="MEMBRANE PROTEIN"/>
    <property type="match status" value="1"/>
</dbReference>
<evidence type="ECO:0000256" key="1">
    <source>
        <dbReference type="SAM" id="MobiDB-lite"/>
    </source>
</evidence>
<dbReference type="InterPro" id="IPR052948">
    <property type="entry name" value="Low_temp-induced_all0457"/>
</dbReference>
<keyword evidence="4" id="KW-1185">Reference proteome</keyword>
<feature type="region of interest" description="Disordered" evidence="1">
    <location>
        <begin position="182"/>
        <end position="210"/>
    </location>
</feature>
<evidence type="ECO:0008006" key="5">
    <source>
        <dbReference type="Google" id="ProtNLM"/>
    </source>
</evidence>